<keyword evidence="9" id="KW-0902">Two-component regulatory system</keyword>
<dbReference type="GO" id="GO:0000155">
    <property type="term" value="F:phosphorelay sensor kinase activity"/>
    <property type="evidence" value="ECO:0007669"/>
    <property type="project" value="InterPro"/>
</dbReference>
<feature type="signal peptide" evidence="12">
    <location>
        <begin position="1"/>
        <end position="21"/>
    </location>
</feature>
<dbReference type="InterPro" id="IPR036097">
    <property type="entry name" value="HisK_dim/P_sf"/>
</dbReference>
<dbReference type="InterPro" id="IPR005467">
    <property type="entry name" value="His_kinase_dom"/>
</dbReference>
<dbReference type="PRINTS" id="PR00344">
    <property type="entry name" value="BCTRLSENSOR"/>
</dbReference>
<reference evidence="15 16" key="2">
    <citation type="submission" date="2019-09" db="EMBL/GenBank/DDBJ databases">
        <authorList>
            <person name="Jin C."/>
        </authorList>
    </citation>
    <scope>NUCLEOTIDE SEQUENCE [LARGE SCALE GENOMIC DNA]</scope>
    <source>
        <strain evidence="15 16">AN110305</strain>
    </source>
</reference>
<proteinExistence type="predicted"/>
<sequence length="468" mass="49181">MRKRLLVVLLLFSATAVTAFALPLLTSTAAERTQRFVIDRTADVDRFAALAQPATGGGDAGQLNAEVRAYTDLYGDSVVVVDARRRPVVESGGLRATDPSLAPRLDAALRNQAGQPVATVLPWSREDVLFARPVGTGTRVTGAVLLRASVRVAAGDVTQRWALVLAGALTAAVASVLLVMVVARWVLRPLTELERGVRAVAAGQRAAHVGVTAGPRELRALAGSFNRMSDAVTEAADQQRRLVADASHQLRNPMAALRLRMDSLAGRVADEGQRTYHSAVTEVERLESLLDGLLALASAESAGTALAAGRHEPEFADVRAALVERVDAWQPAAEQAGVLLCVPEDGGLSILAHCSDSDLTQVLDVVLDNAVKYAGRGARVRLTCSADRTAEIATVVVADDGPGLPADELARATERFWRSSRDGGARGTGLGLAIADKLVAARGGGLDVRAVEPHGLAVHVRLPLEPAL</sequence>
<dbReference type="InterPro" id="IPR003660">
    <property type="entry name" value="HAMP_dom"/>
</dbReference>
<comment type="caution">
    <text evidence="15">The sequence shown here is derived from an EMBL/GenBank/DDBJ whole genome shotgun (WGS) entry which is preliminary data.</text>
</comment>
<dbReference type="OrthoDB" id="9786919at2"/>
<gene>
    <name evidence="15" type="ORF">F0L68_01370</name>
</gene>
<dbReference type="Gene3D" id="1.10.287.130">
    <property type="match status" value="1"/>
</dbReference>
<dbReference type="InterPro" id="IPR004358">
    <property type="entry name" value="Sig_transdc_His_kin-like_C"/>
</dbReference>
<evidence type="ECO:0000259" key="13">
    <source>
        <dbReference type="PROSITE" id="PS50109"/>
    </source>
</evidence>
<evidence type="ECO:0000313" key="15">
    <source>
        <dbReference type="EMBL" id="KAA2266428.1"/>
    </source>
</evidence>
<comment type="subcellular location">
    <subcellularLocation>
        <location evidence="2">Cell membrane</location>
    </subcellularLocation>
</comment>
<dbReference type="Pfam" id="PF00672">
    <property type="entry name" value="HAMP"/>
    <property type="match status" value="1"/>
</dbReference>
<feature type="transmembrane region" description="Helical" evidence="11">
    <location>
        <begin position="161"/>
        <end position="187"/>
    </location>
</feature>
<evidence type="ECO:0000256" key="8">
    <source>
        <dbReference type="ARBA" id="ARBA00022989"/>
    </source>
</evidence>
<dbReference type="Gene3D" id="6.10.340.10">
    <property type="match status" value="1"/>
</dbReference>
<evidence type="ECO:0000256" key="7">
    <source>
        <dbReference type="ARBA" id="ARBA00022777"/>
    </source>
</evidence>
<evidence type="ECO:0000313" key="16">
    <source>
        <dbReference type="Proteomes" id="UP000323454"/>
    </source>
</evidence>
<evidence type="ECO:0000256" key="1">
    <source>
        <dbReference type="ARBA" id="ARBA00000085"/>
    </source>
</evidence>
<evidence type="ECO:0000259" key="14">
    <source>
        <dbReference type="PROSITE" id="PS50885"/>
    </source>
</evidence>
<keyword evidence="10 11" id="KW-0472">Membrane</keyword>
<organism evidence="15 16">
    <name type="scientific">Solihabitans fulvus</name>
    <dbReference type="NCBI Taxonomy" id="1892852"/>
    <lineage>
        <taxon>Bacteria</taxon>
        <taxon>Bacillati</taxon>
        <taxon>Actinomycetota</taxon>
        <taxon>Actinomycetes</taxon>
        <taxon>Pseudonocardiales</taxon>
        <taxon>Pseudonocardiaceae</taxon>
        <taxon>Solihabitans</taxon>
    </lineage>
</organism>
<reference evidence="15 16" key="1">
    <citation type="submission" date="2019-09" db="EMBL/GenBank/DDBJ databases">
        <title>Goodfellowia gen. nov., a new genus of the Pseudonocardineae related to Actinoalloteichus, containing Goodfellowia coeruleoviolacea gen. nov., comb. nov. gen. nov., comb. nov.</title>
        <authorList>
            <person name="Labeda D."/>
        </authorList>
    </citation>
    <scope>NUCLEOTIDE SEQUENCE [LARGE SCALE GENOMIC DNA]</scope>
    <source>
        <strain evidence="15 16">AN110305</strain>
    </source>
</reference>
<dbReference type="AlphaFoldDB" id="A0A5B2XR46"/>
<dbReference type="PANTHER" id="PTHR45436:SF5">
    <property type="entry name" value="SENSOR HISTIDINE KINASE TRCS"/>
    <property type="match status" value="1"/>
</dbReference>
<dbReference type="InterPro" id="IPR003661">
    <property type="entry name" value="HisK_dim/P_dom"/>
</dbReference>
<dbReference type="Pfam" id="PF02518">
    <property type="entry name" value="HATPase_c"/>
    <property type="match status" value="1"/>
</dbReference>
<feature type="domain" description="HAMP" evidence="14">
    <location>
        <begin position="184"/>
        <end position="237"/>
    </location>
</feature>
<evidence type="ECO:0000256" key="11">
    <source>
        <dbReference type="SAM" id="Phobius"/>
    </source>
</evidence>
<feature type="chain" id="PRO_5022763058" description="histidine kinase" evidence="12">
    <location>
        <begin position="22"/>
        <end position="468"/>
    </location>
</feature>
<accession>A0A5B2XR46</accession>
<dbReference type="Proteomes" id="UP000323454">
    <property type="component" value="Unassembled WGS sequence"/>
</dbReference>
<keyword evidence="16" id="KW-1185">Reference proteome</keyword>
<dbReference type="RefSeq" id="WP_149847534.1">
    <property type="nucleotide sequence ID" value="NZ_VUOB01000002.1"/>
</dbReference>
<feature type="domain" description="Histidine kinase" evidence="13">
    <location>
        <begin position="245"/>
        <end position="466"/>
    </location>
</feature>
<keyword evidence="5" id="KW-0808">Transferase</keyword>
<dbReference type="CDD" id="cd06225">
    <property type="entry name" value="HAMP"/>
    <property type="match status" value="1"/>
</dbReference>
<dbReference type="Pfam" id="PF00512">
    <property type="entry name" value="HisKA"/>
    <property type="match status" value="1"/>
</dbReference>
<evidence type="ECO:0000256" key="3">
    <source>
        <dbReference type="ARBA" id="ARBA00012438"/>
    </source>
</evidence>
<dbReference type="SMART" id="SM00304">
    <property type="entry name" value="HAMP"/>
    <property type="match status" value="1"/>
</dbReference>
<evidence type="ECO:0000256" key="2">
    <source>
        <dbReference type="ARBA" id="ARBA00004236"/>
    </source>
</evidence>
<keyword evidence="8 11" id="KW-1133">Transmembrane helix</keyword>
<dbReference type="SMART" id="SM00387">
    <property type="entry name" value="HATPase_c"/>
    <property type="match status" value="1"/>
</dbReference>
<dbReference type="SUPFAM" id="SSF55874">
    <property type="entry name" value="ATPase domain of HSP90 chaperone/DNA topoisomerase II/histidine kinase"/>
    <property type="match status" value="1"/>
</dbReference>
<dbReference type="PROSITE" id="PS50885">
    <property type="entry name" value="HAMP"/>
    <property type="match status" value="1"/>
</dbReference>
<keyword evidence="4" id="KW-0597">Phosphoprotein</keyword>
<keyword evidence="12" id="KW-0732">Signal</keyword>
<dbReference type="EMBL" id="VUOB01000002">
    <property type="protein sequence ID" value="KAA2266428.1"/>
    <property type="molecule type" value="Genomic_DNA"/>
</dbReference>
<dbReference type="InterPro" id="IPR036890">
    <property type="entry name" value="HATPase_C_sf"/>
</dbReference>
<dbReference type="CDD" id="cd00082">
    <property type="entry name" value="HisKA"/>
    <property type="match status" value="1"/>
</dbReference>
<name>A0A5B2XR46_9PSEU</name>
<dbReference type="PANTHER" id="PTHR45436">
    <property type="entry name" value="SENSOR HISTIDINE KINASE YKOH"/>
    <property type="match status" value="1"/>
</dbReference>
<dbReference type="SUPFAM" id="SSF158472">
    <property type="entry name" value="HAMP domain-like"/>
    <property type="match status" value="1"/>
</dbReference>
<dbReference type="InterPro" id="IPR050428">
    <property type="entry name" value="TCS_sensor_his_kinase"/>
</dbReference>
<dbReference type="EC" id="2.7.13.3" evidence="3"/>
<dbReference type="SMART" id="SM00388">
    <property type="entry name" value="HisKA"/>
    <property type="match status" value="1"/>
</dbReference>
<keyword evidence="6 11" id="KW-0812">Transmembrane</keyword>
<evidence type="ECO:0000256" key="12">
    <source>
        <dbReference type="SAM" id="SignalP"/>
    </source>
</evidence>
<protein>
    <recommendedName>
        <fullName evidence="3">histidine kinase</fullName>
        <ecNumber evidence="3">2.7.13.3</ecNumber>
    </recommendedName>
</protein>
<evidence type="ECO:0000256" key="9">
    <source>
        <dbReference type="ARBA" id="ARBA00023012"/>
    </source>
</evidence>
<keyword evidence="7 15" id="KW-0418">Kinase</keyword>
<evidence type="ECO:0000256" key="5">
    <source>
        <dbReference type="ARBA" id="ARBA00022679"/>
    </source>
</evidence>
<evidence type="ECO:0000256" key="10">
    <source>
        <dbReference type="ARBA" id="ARBA00023136"/>
    </source>
</evidence>
<dbReference type="CDD" id="cd00075">
    <property type="entry name" value="HATPase"/>
    <property type="match status" value="1"/>
</dbReference>
<evidence type="ECO:0000256" key="6">
    <source>
        <dbReference type="ARBA" id="ARBA00022692"/>
    </source>
</evidence>
<dbReference type="InterPro" id="IPR003594">
    <property type="entry name" value="HATPase_dom"/>
</dbReference>
<dbReference type="GO" id="GO:0005886">
    <property type="term" value="C:plasma membrane"/>
    <property type="evidence" value="ECO:0007669"/>
    <property type="project" value="UniProtKB-SubCell"/>
</dbReference>
<comment type="catalytic activity">
    <reaction evidence="1">
        <text>ATP + protein L-histidine = ADP + protein N-phospho-L-histidine.</text>
        <dbReference type="EC" id="2.7.13.3"/>
    </reaction>
</comment>
<evidence type="ECO:0000256" key="4">
    <source>
        <dbReference type="ARBA" id="ARBA00022553"/>
    </source>
</evidence>
<dbReference type="Gene3D" id="3.30.565.10">
    <property type="entry name" value="Histidine kinase-like ATPase, C-terminal domain"/>
    <property type="match status" value="1"/>
</dbReference>
<dbReference type="SUPFAM" id="SSF47384">
    <property type="entry name" value="Homodimeric domain of signal transducing histidine kinase"/>
    <property type="match status" value="1"/>
</dbReference>
<dbReference type="PROSITE" id="PS50109">
    <property type="entry name" value="HIS_KIN"/>
    <property type="match status" value="1"/>
</dbReference>